<keyword evidence="3" id="KW-1185">Reference proteome</keyword>
<evidence type="ECO:0000256" key="1">
    <source>
        <dbReference type="SAM" id="MobiDB-lite"/>
    </source>
</evidence>
<reference evidence="2 3" key="1">
    <citation type="journal article" date="2007" name="Nature">
        <title>Evolution of genes and genomes on the Drosophila phylogeny.</title>
        <authorList>
            <consortium name="Drosophila 12 Genomes Consortium"/>
            <person name="Clark A.G."/>
            <person name="Eisen M.B."/>
            <person name="Smith D.R."/>
            <person name="Bergman C.M."/>
            <person name="Oliver B."/>
            <person name="Markow T.A."/>
            <person name="Kaufman T.C."/>
            <person name="Kellis M."/>
            <person name="Gelbart W."/>
            <person name="Iyer V.N."/>
            <person name="Pollard D.A."/>
            <person name="Sackton T.B."/>
            <person name="Larracuente A.M."/>
            <person name="Singh N.D."/>
            <person name="Abad J.P."/>
            <person name="Abt D.N."/>
            <person name="Adryan B."/>
            <person name="Aguade M."/>
            <person name="Akashi H."/>
            <person name="Anderson W.W."/>
            <person name="Aquadro C.F."/>
            <person name="Ardell D.H."/>
            <person name="Arguello R."/>
            <person name="Artieri C.G."/>
            <person name="Barbash D.A."/>
            <person name="Barker D."/>
            <person name="Barsanti P."/>
            <person name="Batterham P."/>
            <person name="Batzoglou S."/>
            <person name="Begun D."/>
            <person name="Bhutkar A."/>
            <person name="Blanco E."/>
            <person name="Bosak S.A."/>
            <person name="Bradley R.K."/>
            <person name="Brand A.D."/>
            <person name="Brent M.R."/>
            <person name="Brooks A.N."/>
            <person name="Brown R.H."/>
            <person name="Butlin R.K."/>
            <person name="Caggese C."/>
            <person name="Calvi B.R."/>
            <person name="Bernardo de Carvalho A."/>
            <person name="Caspi A."/>
            <person name="Castrezana S."/>
            <person name="Celniker S.E."/>
            <person name="Chang J.L."/>
            <person name="Chapple C."/>
            <person name="Chatterji S."/>
            <person name="Chinwalla A."/>
            <person name="Civetta A."/>
            <person name="Clifton S.W."/>
            <person name="Comeron J.M."/>
            <person name="Costello J.C."/>
            <person name="Coyne J.A."/>
            <person name="Daub J."/>
            <person name="David R.G."/>
            <person name="Delcher A.L."/>
            <person name="Delehaunty K."/>
            <person name="Do C.B."/>
            <person name="Ebling H."/>
            <person name="Edwards K."/>
            <person name="Eickbush T."/>
            <person name="Evans J.D."/>
            <person name="Filipski A."/>
            <person name="Findeiss S."/>
            <person name="Freyhult E."/>
            <person name="Fulton L."/>
            <person name="Fulton R."/>
            <person name="Garcia A.C."/>
            <person name="Gardiner A."/>
            <person name="Garfield D.A."/>
            <person name="Garvin B.E."/>
            <person name="Gibson G."/>
            <person name="Gilbert D."/>
            <person name="Gnerre S."/>
            <person name="Godfrey J."/>
            <person name="Good R."/>
            <person name="Gotea V."/>
            <person name="Gravely B."/>
            <person name="Greenberg A.J."/>
            <person name="Griffiths-Jones S."/>
            <person name="Gross S."/>
            <person name="Guigo R."/>
            <person name="Gustafson E.A."/>
            <person name="Haerty W."/>
            <person name="Hahn M.W."/>
            <person name="Halligan D.L."/>
            <person name="Halpern A.L."/>
            <person name="Halter G.M."/>
            <person name="Han M.V."/>
            <person name="Heger A."/>
            <person name="Hillier L."/>
            <person name="Hinrichs A.S."/>
            <person name="Holmes I."/>
            <person name="Hoskins R.A."/>
            <person name="Hubisz M.J."/>
            <person name="Hultmark D."/>
            <person name="Huntley M.A."/>
            <person name="Jaffe D.B."/>
            <person name="Jagadeeshan S."/>
            <person name="Jeck W.R."/>
            <person name="Johnson J."/>
            <person name="Jones C.D."/>
            <person name="Jordan W.C."/>
            <person name="Karpen G.H."/>
            <person name="Kataoka E."/>
            <person name="Keightley P.D."/>
            <person name="Kheradpour P."/>
            <person name="Kirkness E.F."/>
            <person name="Koerich L.B."/>
            <person name="Kristiansen K."/>
            <person name="Kudrna D."/>
            <person name="Kulathinal R.J."/>
            <person name="Kumar S."/>
            <person name="Kwok R."/>
            <person name="Lander E."/>
            <person name="Langley C.H."/>
            <person name="Lapoint R."/>
            <person name="Lazzaro B.P."/>
            <person name="Lee S.J."/>
            <person name="Levesque L."/>
            <person name="Li R."/>
            <person name="Lin C.F."/>
            <person name="Lin M.F."/>
            <person name="Lindblad-Toh K."/>
            <person name="Llopart A."/>
            <person name="Long M."/>
            <person name="Low L."/>
            <person name="Lozovsky E."/>
            <person name="Lu J."/>
            <person name="Luo M."/>
            <person name="Machado C.A."/>
            <person name="Makalowski W."/>
            <person name="Marzo M."/>
            <person name="Matsuda M."/>
            <person name="Matzkin L."/>
            <person name="McAllister B."/>
            <person name="McBride C.S."/>
            <person name="McKernan B."/>
            <person name="McKernan K."/>
            <person name="Mendez-Lago M."/>
            <person name="Minx P."/>
            <person name="Mollenhauer M.U."/>
            <person name="Montooth K."/>
            <person name="Mount S.M."/>
            <person name="Mu X."/>
            <person name="Myers E."/>
            <person name="Negre B."/>
            <person name="Newfeld S."/>
            <person name="Nielsen R."/>
            <person name="Noor M.A."/>
            <person name="O'Grady P."/>
            <person name="Pachter L."/>
            <person name="Papaceit M."/>
            <person name="Parisi M.J."/>
            <person name="Parisi M."/>
            <person name="Parts L."/>
            <person name="Pedersen J.S."/>
            <person name="Pesole G."/>
            <person name="Phillippy A.M."/>
            <person name="Ponting C.P."/>
            <person name="Pop M."/>
            <person name="Porcelli D."/>
            <person name="Powell J.R."/>
            <person name="Prohaska S."/>
            <person name="Pruitt K."/>
            <person name="Puig M."/>
            <person name="Quesneville H."/>
            <person name="Ram K.R."/>
            <person name="Rand D."/>
            <person name="Rasmussen M.D."/>
            <person name="Reed L.K."/>
            <person name="Reenan R."/>
            <person name="Reily A."/>
            <person name="Remington K.A."/>
            <person name="Rieger T.T."/>
            <person name="Ritchie M.G."/>
            <person name="Robin C."/>
            <person name="Rogers Y.H."/>
            <person name="Rohde C."/>
            <person name="Rozas J."/>
            <person name="Rubenfield M.J."/>
            <person name="Ruiz A."/>
            <person name="Russo S."/>
            <person name="Salzberg S.L."/>
            <person name="Sanchez-Gracia A."/>
            <person name="Saranga D.J."/>
            <person name="Sato H."/>
            <person name="Schaeffer S.W."/>
            <person name="Schatz M.C."/>
            <person name="Schlenke T."/>
            <person name="Schwartz R."/>
            <person name="Segarra C."/>
            <person name="Singh R.S."/>
            <person name="Sirot L."/>
            <person name="Sirota M."/>
            <person name="Sisneros N.B."/>
            <person name="Smith C.D."/>
            <person name="Smith T.F."/>
            <person name="Spieth J."/>
            <person name="Stage D.E."/>
            <person name="Stark A."/>
            <person name="Stephan W."/>
            <person name="Strausberg R.L."/>
            <person name="Strempel S."/>
            <person name="Sturgill D."/>
            <person name="Sutton G."/>
            <person name="Sutton G.G."/>
            <person name="Tao W."/>
            <person name="Teichmann S."/>
            <person name="Tobari Y.N."/>
            <person name="Tomimura Y."/>
            <person name="Tsolas J.M."/>
            <person name="Valente V.L."/>
            <person name="Venter E."/>
            <person name="Venter J.C."/>
            <person name="Vicario S."/>
            <person name="Vieira F.G."/>
            <person name="Vilella A.J."/>
            <person name="Villasante A."/>
            <person name="Walenz B."/>
            <person name="Wang J."/>
            <person name="Wasserman M."/>
            <person name="Watts T."/>
            <person name="Wilson D."/>
            <person name="Wilson R.K."/>
            <person name="Wing R.A."/>
            <person name="Wolfner M.F."/>
            <person name="Wong A."/>
            <person name="Wong G.K."/>
            <person name="Wu C.I."/>
            <person name="Wu G."/>
            <person name="Yamamoto D."/>
            <person name="Yang H.P."/>
            <person name="Yang S.P."/>
            <person name="Yorke J.A."/>
            <person name="Yoshida K."/>
            <person name="Zdobnov E."/>
            <person name="Zhang P."/>
            <person name="Zhang Y."/>
            <person name="Zimin A.V."/>
            <person name="Baldwin J."/>
            <person name="Abdouelleil A."/>
            <person name="Abdulkadir J."/>
            <person name="Abebe A."/>
            <person name="Abera B."/>
            <person name="Abreu J."/>
            <person name="Acer S.C."/>
            <person name="Aftuck L."/>
            <person name="Alexander A."/>
            <person name="An P."/>
            <person name="Anderson E."/>
            <person name="Anderson S."/>
            <person name="Arachi H."/>
            <person name="Azer M."/>
            <person name="Bachantsang P."/>
            <person name="Barry A."/>
            <person name="Bayul T."/>
            <person name="Berlin A."/>
            <person name="Bessette D."/>
            <person name="Bloom T."/>
            <person name="Blye J."/>
            <person name="Boguslavskiy L."/>
            <person name="Bonnet C."/>
            <person name="Boukhgalter B."/>
            <person name="Bourzgui I."/>
            <person name="Brown A."/>
            <person name="Cahill P."/>
            <person name="Channer S."/>
            <person name="Cheshatsang Y."/>
            <person name="Chuda L."/>
            <person name="Citroen M."/>
            <person name="Collymore A."/>
            <person name="Cooke P."/>
            <person name="Costello M."/>
            <person name="D'Aco K."/>
            <person name="Daza R."/>
            <person name="De Haan G."/>
            <person name="DeGray S."/>
            <person name="DeMaso C."/>
            <person name="Dhargay N."/>
            <person name="Dooley K."/>
            <person name="Dooley E."/>
            <person name="Doricent M."/>
            <person name="Dorje P."/>
            <person name="Dorjee K."/>
            <person name="Dupes A."/>
            <person name="Elong R."/>
            <person name="Falk J."/>
            <person name="Farina A."/>
            <person name="Faro S."/>
            <person name="Ferguson D."/>
            <person name="Fisher S."/>
            <person name="Foley C.D."/>
            <person name="Franke A."/>
            <person name="Friedrich D."/>
            <person name="Gadbois L."/>
            <person name="Gearin G."/>
            <person name="Gearin C.R."/>
            <person name="Giannoukos G."/>
            <person name="Goode T."/>
            <person name="Graham J."/>
            <person name="Grandbois E."/>
            <person name="Grewal S."/>
            <person name="Gyaltsen K."/>
            <person name="Hafez N."/>
            <person name="Hagos B."/>
            <person name="Hall J."/>
            <person name="Henson C."/>
            <person name="Hollinger A."/>
            <person name="Honan T."/>
            <person name="Huard M.D."/>
            <person name="Hughes L."/>
            <person name="Hurhula B."/>
            <person name="Husby M.E."/>
            <person name="Kamat A."/>
            <person name="Kanga B."/>
            <person name="Kashin S."/>
            <person name="Khazanovich D."/>
            <person name="Kisner P."/>
            <person name="Lance K."/>
            <person name="Lara M."/>
            <person name="Lee W."/>
            <person name="Lennon N."/>
            <person name="Letendre F."/>
            <person name="LeVine R."/>
            <person name="Lipovsky A."/>
            <person name="Liu X."/>
            <person name="Liu J."/>
            <person name="Liu S."/>
            <person name="Lokyitsang T."/>
            <person name="Lokyitsang Y."/>
            <person name="Lubonja R."/>
            <person name="Lui A."/>
            <person name="MacDonald P."/>
            <person name="Magnisalis V."/>
            <person name="Maru K."/>
            <person name="Matthews C."/>
            <person name="McCusker W."/>
            <person name="McDonough S."/>
            <person name="Mehta T."/>
            <person name="Meldrim J."/>
            <person name="Meneus L."/>
            <person name="Mihai O."/>
            <person name="Mihalev A."/>
            <person name="Mihova T."/>
            <person name="Mittelman R."/>
            <person name="Mlenga V."/>
            <person name="Montmayeur A."/>
            <person name="Mulrain L."/>
            <person name="Navidi A."/>
            <person name="Naylor J."/>
            <person name="Negash T."/>
            <person name="Nguyen T."/>
            <person name="Nguyen N."/>
            <person name="Nicol R."/>
            <person name="Norbu C."/>
            <person name="Norbu N."/>
            <person name="Novod N."/>
            <person name="O'Neill B."/>
            <person name="Osman S."/>
            <person name="Markiewicz E."/>
            <person name="Oyono O.L."/>
            <person name="Patti C."/>
            <person name="Phunkhang P."/>
            <person name="Pierre F."/>
            <person name="Priest M."/>
            <person name="Raghuraman S."/>
            <person name="Rege F."/>
            <person name="Reyes R."/>
            <person name="Rise C."/>
            <person name="Rogov P."/>
            <person name="Ross K."/>
            <person name="Ryan E."/>
            <person name="Settipalli S."/>
            <person name="Shea T."/>
            <person name="Sherpa N."/>
            <person name="Shi L."/>
            <person name="Shih D."/>
            <person name="Sparrow T."/>
            <person name="Spaulding J."/>
            <person name="Stalker J."/>
            <person name="Stange-Thomann N."/>
            <person name="Stavropoulos S."/>
            <person name="Stone C."/>
            <person name="Strader C."/>
            <person name="Tesfaye S."/>
            <person name="Thomson T."/>
            <person name="Thoulutsang Y."/>
            <person name="Thoulutsang D."/>
            <person name="Topham K."/>
            <person name="Topping I."/>
            <person name="Tsamla T."/>
            <person name="Vassiliev H."/>
            <person name="Vo A."/>
            <person name="Wangchuk T."/>
            <person name="Wangdi T."/>
            <person name="Weiand M."/>
            <person name="Wilkinson J."/>
            <person name="Wilson A."/>
            <person name="Yadav S."/>
            <person name="Young G."/>
            <person name="Yu Q."/>
            <person name="Zembek L."/>
            <person name="Zhong D."/>
            <person name="Zimmer A."/>
            <person name="Zwirko Z."/>
            <person name="Jaffe D.B."/>
            <person name="Alvarez P."/>
            <person name="Brockman W."/>
            <person name="Butler J."/>
            <person name="Chin C."/>
            <person name="Gnerre S."/>
            <person name="Grabherr M."/>
            <person name="Kleber M."/>
            <person name="Mauceli E."/>
            <person name="MacCallum I."/>
        </authorList>
    </citation>
    <scope>NUCLEOTIDE SEQUENCE [LARGE SCALE GENOMIC DNA]</scope>
    <source>
        <strain evidence="3">Tucson 14030-0811.24</strain>
    </source>
</reference>
<evidence type="ECO:0000313" key="2">
    <source>
        <dbReference type="EMBL" id="KRF98871.1"/>
    </source>
</evidence>
<proteinExistence type="predicted"/>
<feature type="compositionally biased region" description="Low complexity" evidence="1">
    <location>
        <begin position="56"/>
        <end position="66"/>
    </location>
</feature>
<feature type="region of interest" description="Disordered" evidence="1">
    <location>
        <begin position="1"/>
        <end position="177"/>
    </location>
</feature>
<dbReference type="InParanoid" id="A0A0Q9X3J4"/>
<dbReference type="Proteomes" id="UP000007798">
    <property type="component" value="Unassembled WGS sequence"/>
</dbReference>
<protein>
    <submittedName>
        <fullName evidence="2">Uncharacterized protein</fullName>
    </submittedName>
</protein>
<feature type="compositionally biased region" description="Acidic residues" evidence="1">
    <location>
        <begin position="67"/>
        <end position="77"/>
    </location>
</feature>
<accession>A0A0Q9X3J4</accession>
<organism evidence="2 3">
    <name type="scientific">Drosophila willistoni</name>
    <name type="common">Fruit fly</name>
    <dbReference type="NCBI Taxonomy" id="7260"/>
    <lineage>
        <taxon>Eukaryota</taxon>
        <taxon>Metazoa</taxon>
        <taxon>Ecdysozoa</taxon>
        <taxon>Arthropoda</taxon>
        <taxon>Hexapoda</taxon>
        <taxon>Insecta</taxon>
        <taxon>Pterygota</taxon>
        <taxon>Neoptera</taxon>
        <taxon>Endopterygota</taxon>
        <taxon>Diptera</taxon>
        <taxon>Brachycera</taxon>
        <taxon>Muscomorpha</taxon>
        <taxon>Ephydroidea</taxon>
        <taxon>Drosophilidae</taxon>
        <taxon>Drosophila</taxon>
        <taxon>Sophophora</taxon>
    </lineage>
</organism>
<dbReference type="EMBL" id="CH963925">
    <property type="protein sequence ID" value="KRF98871.1"/>
    <property type="molecule type" value="Genomic_DNA"/>
</dbReference>
<name>A0A0Q9X3J4_DROWI</name>
<evidence type="ECO:0000313" key="3">
    <source>
        <dbReference type="Proteomes" id="UP000007798"/>
    </source>
</evidence>
<gene>
    <name evidence="2" type="primary">Dwil\GK16196</name>
    <name evidence="2" type="ORF">Dwil_GK16196</name>
</gene>
<dbReference type="AlphaFoldDB" id="A0A0Q9X3J4"/>
<sequence length="177" mass="19337">MDPGFSPDDFPRMEPAEPGQIIERNPDSRSSDGDATDSTGISDTVEPGIADTVEPGEIIEIGVDSSSSDDDATDTEEGSTFSGFSPRRDQIDTLEPGEIIERTLNSLRQPQPEEVQEPEPEPNPKEDDDDDDDDPSPAKRSRKQDASYRCPICLESPMHRTKGLQKAPVAQKGPEIK</sequence>
<feature type="compositionally biased region" description="Acidic residues" evidence="1">
    <location>
        <begin position="114"/>
        <end position="135"/>
    </location>
</feature>